<keyword evidence="1" id="KW-0732">Signal</keyword>
<dbReference type="AlphaFoldDB" id="A0A964BWQ7"/>
<proteinExistence type="predicted"/>
<evidence type="ECO:0000313" key="3">
    <source>
        <dbReference type="Proteomes" id="UP000729733"/>
    </source>
</evidence>
<dbReference type="PROSITE" id="PS51257">
    <property type="entry name" value="PROKAR_LIPOPROTEIN"/>
    <property type="match status" value="1"/>
</dbReference>
<protein>
    <recommendedName>
        <fullName evidence="4">Lipoprotein</fullName>
    </recommendedName>
</protein>
<evidence type="ECO:0000313" key="2">
    <source>
        <dbReference type="EMBL" id="MCC0179528.1"/>
    </source>
</evidence>
<feature type="signal peptide" evidence="1">
    <location>
        <begin position="1"/>
        <end position="24"/>
    </location>
</feature>
<comment type="caution">
    <text evidence="2">The sequence shown here is derived from an EMBL/GenBank/DDBJ whole genome shotgun (WGS) entry which is preliminary data.</text>
</comment>
<feature type="chain" id="PRO_5037240541" description="Lipoprotein" evidence="1">
    <location>
        <begin position="25"/>
        <end position="64"/>
    </location>
</feature>
<dbReference type="RefSeq" id="WP_229642627.1">
    <property type="nucleotide sequence ID" value="NZ_JADWDC010000090.1"/>
</dbReference>
<name>A0A964BWQ7_9CYAN</name>
<evidence type="ECO:0008006" key="4">
    <source>
        <dbReference type="Google" id="ProtNLM"/>
    </source>
</evidence>
<evidence type="ECO:0000256" key="1">
    <source>
        <dbReference type="SAM" id="SignalP"/>
    </source>
</evidence>
<gene>
    <name evidence="2" type="ORF">I4641_21445</name>
</gene>
<dbReference type="Proteomes" id="UP000729733">
    <property type="component" value="Unassembled WGS sequence"/>
</dbReference>
<reference evidence="2" key="1">
    <citation type="journal article" date="2021" name="Antonie Van Leeuwenhoek">
        <title>Draft genome and description of Waterburya agarophytonicola gen. nov. sp. nov. (Pleurocapsales, Cyanobacteria): a seaweed symbiont.</title>
        <authorList>
            <person name="Bonthond G."/>
            <person name="Shalygin S."/>
            <person name="Bayer T."/>
            <person name="Weinberger F."/>
        </authorList>
    </citation>
    <scope>NUCLEOTIDE SEQUENCE</scope>
    <source>
        <strain evidence="2">KI4</strain>
    </source>
</reference>
<accession>A0A964BWQ7</accession>
<sequence>MKVKYLGTLFAASVLSLGLVTSCATPCAGEPKTGGDATEVDPCAGANPCAGVDPCAGANPCAGQ</sequence>
<organism evidence="2 3">
    <name type="scientific">Waterburya agarophytonicola KI4</name>
    <dbReference type="NCBI Taxonomy" id="2874699"/>
    <lineage>
        <taxon>Bacteria</taxon>
        <taxon>Bacillati</taxon>
        <taxon>Cyanobacteriota</taxon>
        <taxon>Cyanophyceae</taxon>
        <taxon>Pleurocapsales</taxon>
        <taxon>Hyellaceae</taxon>
        <taxon>Waterburya</taxon>
        <taxon>Waterburya agarophytonicola</taxon>
    </lineage>
</organism>
<keyword evidence="3" id="KW-1185">Reference proteome</keyword>
<dbReference type="EMBL" id="JADWDC010000090">
    <property type="protein sequence ID" value="MCC0179528.1"/>
    <property type="molecule type" value="Genomic_DNA"/>
</dbReference>